<evidence type="ECO:0000256" key="10">
    <source>
        <dbReference type="RuleBase" id="RU363039"/>
    </source>
</evidence>
<dbReference type="Pfam" id="PF00133">
    <property type="entry name" value="tRNA-synt_1"/>
    <property type="match status" value="1"/>
</dbReference>
<dbReference type="FunFam" id="3.40.50.620:FF:000003">
    <property type="entry name" value="Leucine--tRNA ligase"/>
    <property type="match status" value="1"/>
</dbReference>
<dbReference type="CDD" id="cd07958">
    <property type="entry name" value="Anticodon_Ia_Leu_BEm"/>
    <property type="match status" value="1"/>
</dbReference>
<dbReference type="Gene3D" id="3.10.20.590">
    <property type="match status" value="1"/>
</dbReference>
<comment type="catalytic activity">
    <reaction evidence="8 9">
        <text>tRNA(Leu) + L-leucine + ATP = L-leucyl-tRNA(Leu) + AMP + diphosphate</text>
        <dbReference type="Rhea" id="RHEA:11688"/>
        <dbReference type="Rhea" id="RHEA-COMP:9613"/>
        <dbReference type="Rhea" id="RHEA-COMP:9622"/>
        <dbReference type="ChEBI" id="CHEBI:30616"/>
        <dbReference type="ChEBI" id="CHEBI:33019"/>
        <dbReference type="ChEBI" id="CHEBI:57427"/>
        <dbReference type="ChEBI" id="CHEBI:78442"/>
        <dbReference type="ChEBI" id="CHEBI:78494"/>
        <dbReference type="ChEBI" id="CHEBI:456215"/>
        <dbReference type="EC" id="6.1.1.4"/>
    </reaction>
</comment>
<evidence type="ECO:0000259" key="13">
    <source>
        <dbReference type="Pfam" id="PF09334"/>
    </source>
</evidence>
<dbReference type="AlphaFoldDB" id="A0A0D8HHV3"/>
<evidence type="ECO:0000256" key="2">
    <source>
        <dbReference type="ARBA" id="ARBA00022490"/>
    </source>
</evidence>
<dbReference type="PANTHER" id="PTHR43740:SF2">
    <property type="entry name" value="LEUCINE--TRNA LIGASE, MITOCHONDRIAL"/>
    <property type="match status" value="1"/>
</dbReference>
<dbReference type="InterPro" id="IPR015413">
    <property type="entry name" value="Methionyl/Leucyl_tRNA_Synth"/>
</dbReference>
<dbReference type="InterPro" id="IPR009008">
    <property type="entry name" value="Val/Leu/Ile-tRNA-synth_edit"/>
</dbReference>
<dbReference type="PRINTS" id="PR00985">
    <property type="entry name" value="TRNASYNTHLEU"/>
</dbReference>
<dbReference type="STRING" id="1280514.AXFE_17990"/>
<evidence type="ECO:0000259" key="14">
    <source>
        <dbReference type="Pfam" id="PF13603"/>
    </source>
</evidence>
<dbReference type="GO" id="GO:0005829">
    <property type="term" value="C:cytosol"/>
    <property type="evidence" value="ECO:0007669"/>
    <property type="project" value="TreeGrafter"/>
</dbReference>
<dbReference type="FunFam" id="1.10.730.10:FF:000002">
    <property type="entry name" value="Leucine--tRNA ligase"/>
    <property type="match status" value="1"/>
</dbReference>
<dbReference type="EC" id="6.1.1.4" evidence="9"/>
<gene>
    <name evidence="9 15" type="primary">leuS</name>
    <name evidence="15" type="ORF">AXFE_17990</name>
</gene>
<feature type="short sequence motif" description="'KMSKS' region" evidence="9">
    <location>
        <begin position="602"/>
        <end position="606"/>
    </location>
</feature>
<keyword evidence="7 9" id="KW-0030">Aminoacyl-tRNA synthetase</keyword>
<dbReference type="InterPro" id="IPR014729">
    <property type="entry name" value="Rossmann-like_a/b/a_fold"/>
</dbReference>
<dbReference type="InterPro" id="IPR002302">
    <property type="entry name" value="Leu-tRNA-ligase"/>
</dbReference>
<feature type="binding site" evidence="9">
    <location>
        <position position="605"/>
    </location>
    <ligand>
        <name>ATP</name>
        <dbReference type="ChEBI" id="CHEBI:30616"/>
    </ligand>
</feature>
<comment type="similarity">
    <text evidence="1 9 10">Belongs to the class-I aminoacyl-tRNA synthetase family.</text>
</comment>
<dbReference type="PATRIC" id="fig|1280514.3.peg.2368"/>
<evidence type="ECO:0000259" key="11">
    <source>
        <dbReference type="Pfam" id="PF00133"/>
    </source>
</evidence>
<dbReference type="HAMAP" id="MF_00049_B">
    <property type="entry name" value="Leu_tRNA_synth_B"/>
    <property type="match status" value="1"/>
</dbReference>
<dbReference type="InterPro" id="IPR013155">
    <property type="entry name" value="M/V/L/I-tRNA-synth_anticd-bd"/>
</dbReference>
<dbReference type="SUPFAM" id="SSF47323">
    <property type="entry name" value="Anticodon-binding domain of a subclass of class I aminoacyl-tRNA synthetases"/>
    <property type="match status" value="1"/>
</dbReference>
<keyword evidence="5 9" id="KW-0067">ATP-binding</keyword>
<evidence type="ECO:0000256" key="8">
    <source>
        <dbReference type="ARBA" id="ARBA00047469"/>
    </source>
</evidence>
<dbReference type="Pfam" id="PF08264">
    <property type="entry name" value="Anticodon_1"/>
    <property type="match status" value="1"/>
</dbReference>
<feature type="domain" description="Methionyl/Leucyl tRNA synthetase" evidence="13">
    <location>
        <begin position="36"/>
        <end position="177"/>
    </location>
</feature>
<dbReference type="NCBIfam" id="TIGR00396">
    <property type="entry name" value="leuS_bact"/>
    <property type="match status" value="1"/>
</dbReference>
<dbReference type="InterPro" id="IPR002300">
    <property type="entry name" value="aa-tRNA-synth_Ia"/>
</dbReference>
<evidence type="ECO:0000313" key="16">
    <source>
        <dbReference type="Proteomes" id="UP000032360"/>
    </source>
</evidence>
<dbReference type="SUPFAM" id="SSF50677">
    <property type="entry name" value="ValRS/IleRS/LeuRS editing domain"/>
    <property type="match status" value="1"/>
</dbReference>
<dbReference type="EMBL" id="JXYS01000051">
    <property type="protein sequence ID" value="KJF17337.1"/>
    <property type="molecule type" value="Genomic_DNA"/>
</dbReference>
<feature type="domain" description="Methionyl/Valyl/Leucyl/Isoleucyl-tRNA synthetase anticodon-binding" evidence="12">
    <location>
        <begin position="680"/>
        <end position="799"/>
    </location>
</feature>
<dbReference type="GO" id="GO:0006429">
    <property type="term" value="P:leucyl-tRNA aminoacylation"/>
    <property type="evidence" value="ECO:0007669"/>
    <property type="project" value="UniProtKB-UniRule"/>
</dbReference>
<accession>A0A0D8HHV3</accession>
<keyword evidence="2 9" id="KW-0963">Cytoplasm</keyword>
<dbReference type="OrthoDB" id="9810365at2"/>
<protein>
    <recommendedName>
        <fullName evidence="9">Leucine--tRNA ligase</fullName>
        <ecNumber evidence="9">6.1.1.4</ecNumber>
    </recommendedName>
    <alternativeName>
        <fullName evidence="9">Leucyl-tRNA synthetase</fullName>
        <shortName evidence="9">LeuRS</shortName>
    </alternativeName>
</protein>
<comment type="caution">
    <text evidence="9">Lacks conserved residue(s) required for the propagation of feature annotation.</text>
</comment>
<dbReference type="PANTHER" id="PTHR43740">
    <property type="entry name" value="LEUCYL-TRNA SYNTHETASE"/>
    <property type="match status" value="1"/>
</dbReference>
<dbReference type="GO" id="GO:0004823">
    <property type="term" value="F:leucine-tRNA ligase activity"/>
    <property type="evidence" value="ECO:0007669"/>
    <property type="project" value="UniProtKB-UniRule"/>
</dbReference>
<dbReference type="Pfam" id="PF13603">
    <property type="entry name" value="tRNA-synt_1_2"/>
    <property type="match status" value="1"/>
</dbReference>
<evidence type="ECO:0000259" key="12">
    <source>
        <dbReference type="Pfam" id="PF08264"/>
    </source>
</evidence>
<keyword evidence="4 9" id="KW-0547">Nucleotide-binding</keyword>
<dbReference type="FunFam" id="3.40.50.620:FF:000056">
    <property type="entry name" value="Leucine--tRNA ligase"/>
    <property type="match status" value="1"/>
</dbReference>
<dbReference type="Gene3D" id="1.10.730.10">
    <property type="entry name" value="Isoleucyl-tRNA Synthetase, Domain 1"/>
    <property type="match status" value="1"/>
</dbReference>
<organism evidence="15 16">
    <name type="scientific">Acidithrix ferrooxidans</name>
    <dbReference type="NCBI Taxonomy" id="1280514"/>
    <lineage>
        <taxon>Bacteria</taxon>
        <taxon>Bacillati</taxon>
        <taxon>Actinomycetota</taxon>
        <taxon>Acidimicrobiia</taxon>
        <taxon>Acidimicrobiales</taxon>
        <taxon>Acidimicrobiaceae</taxon>
        <taxon>Acidithrix</taxon>
    </lineage>
</organism>
<dbReference type="GO" id="GO:0005524">
    <property type="term" value="F:ATP binding"/>
    <property type="evidence" value="ECO:0007669"/>
    <property type="project" value="UniProtKB-UniRule"/>
</dbReference>
<dbReference type="GO" id="GO:0002161">
    <property type="term" value="F:aminoacyl-tRNA deacylase activity"/>
    <property type="evidence" value="ECO:0007669"/>
    <property type="project" value="InterPro"/>
</dbReference>
<dbReference type="Pfam" id="PF09334">
    <property type="entry name" value="tRNA-synt_1g"/>
    <property type="match status" value="1"/>
</dbReference>
<evidence type="ECO:0000256" key="6">
    <source>
        <dbReference type="ARBA" id="ARBA00022917"/>
    </source>
</evidence>
<feature type="domain" description="Leucyl-tRNA synthetase editing" evidence="14">
    <location>
        <begin position="221"/>
        <end position="425"/>
    </location>
</feature>
<proteinExistence type="inferred from homology"/>
<keyword evidence="6 9" id="KW-0648">Protein biosynthesis</keyword>
<dbReference type="RefSeq" id="WP_052605482.1">
    <property type="nucleotide sequence ID" value="NZ_JXYS01000051.1"/>
</dbReference>
<keyword evidence="3 9" id="KW-0436">Ligase</keyword>
<dbReference type="Gene3D" id="3.40.50.620">
    <property type="entry name" value="HUPs"/>
    <property type="match status" value="2"/>
</dbReference>
<evidence type="ECO:0000256" key="3">
    <source>
        <dbReference type="ARBA" id="ARBA00022598"/>
    </source>
</evidence>
<evidence type="ECO:0000313" key="15">
    <source>
        <dbReference type="EMBL" id="KJF17337.1"/>
    </source>
</evidence>
<evidence type="ECO:0000256" key="9">
    <source>
        <dbReference type="HAMAP-Rule" id="MF_00049"/>
    </source>
</evidence>
<sequence length="836" mass="94463">MTEVYNVQEVERKWQRIWEESGIYQVDDDDTRPRSYVLCMYPYPSGAAHQGHVKNYTFGDLNVRFRTMKGEAVLSPFGFDSFGLPAENAAIRTKIHPREYTDARIDELRSSVKRLGAVFDWRRESKSHDPSMIKWSQIIFARLYEAGLAYKAEAPVNWCPGCQTVLANEQVNSDGTCDRSGDIVERKNLSQWFFRITSYADDLLEGLDSLDWPERVKTMQRNWIGRSVGAKMKLKVAGLSDYSIEVYTTRPDTSFGMTYAVIAPEHPFVELITSSKIQDEKWKIDNVVSPEFSVSEQNSREIQDFVQSVKNLSDVDRVTTTSERPKRGIFTRCSVMNPFTGKLVPLYIADYVLMTYGTGAIMAVPGEDQRDYDFAKVFDLPIIRTVAPPEGFEGDAYTGSGEKINSEFLNGLSIEEAKSKAISWLQERDLGVASTQYRLRDWLISRQRYWGCPIPIVYCDKCGTSTVPVDDLPVLAPDDVEFLPTGESPLARHAIFSKAVCPKCGGPATRETDTMDTFVDSSWYFLRFCDSFNSKEPFSLTALEEWMPVDQYIGGIEHAILHLMYARFFTRALSDLSLVPKSLKEPFARLFTQGMIRMDGSKMSKSKGNLISPEQYFDGVGADALRLFHLFIGPPGDDFDWTGQADEMIEGCSRFLKRVYRVAVNEYVPTKVQDSESKLLREFTHRIIEKATIDYERWSYNTVVSGAMSLCNQIYKGISNGADSSSVDEAIDILIKLLAPMTPHICAELWSIRHDGEIVHLQKWPTPDQALLSSVKETLVVQVAGKVREKFEVDGSITEQEALALSMGSQKVLSFLANGSASRVVYRLPKLINLIP</sequence>
<evidence type="ECO:0000256" key="7">
    <source>
        <dbReference type="ARBA" id="ARBA00023146"/>
    </source>
</evidence>
<dbReference type="Proteomes" id="UP000032360">
    <property type="component" value="Unassembled WGS sequence"/>
</dbReference>
<dbReference type="SUPFAM" id="SSF52374">
    <property type="entry name" value="Nucleotidylyl transferase"/>
    <property type="match status" value="1"/>
</dbReference>
<evidence type="ECO:0000256" key="4">
    <source>
        <dbReference type="ARBA" id="ARBA00022741"/>
    </source>
</evidence>
<name>A0A0D8HHV3_9ACTN</name>
<dbReference type="InterPro" id="IPR025709">
    <property type="entry name" value="Leu_tRNA-synth_edit"/>
</dbReference>
<comment type="subcellular location">
    <subcellularLocation>
        <location evidence="9">Cytoplasm</location>
    </subcellularLocation>
</comment>
<feature type="domain" description="Aminoacyl-tRNA synthetase class Ia" evidence="11">
    <location>
        <begin position="439"/>
        <end position="638"/>
    </location>
</feature>
<comment type="caution">
    <text evidence="15">The sequence shown here is derived from an EMBL/GenBank/DDBJ whole genome shotgun (WGS) entry which is preliminary data.</text>
</comment>
<evidence type="ECO:0000256" key="1">
    <source>
        <dbReference type="ARBA" id="ARBA00005594"/>
    </source>
</evidence>
<evidence type="ECO:0000256" key="5">
    <source>
        <dbReference type="ARBA" id="ARBA00022840"/>
    </source>
</evidence>
<dbReference type="InterPro" id="IPR009080">
    <property type="entry name" value="tRNAsynth_Ia_anticodon-bd"/>
</dbReference>
<keyword evidence="16" id="KW-1185">Reference proteome</keyword>
<reference evidence="15 16" key="1">
    <citation type="submission" date="2015-01" db="EMBL/GenBank/DDBJ databases">
        <title>Draft genome of the acidophilic iron oxidizer Acidithrix ferrooxidans strain Py-F3.</title>
        <authorList>
            <person name="Poehlein A."/>
            <person name="Eisen S."/>
            <person name="Schloemann M."/>
            <person name="Johnson B.D."/>
            <person name="Daniel R."/>
            <person name="Muehling M."/>
        </authorList>
    </citation>
    <scope>NUCLEOTIDE SEQUENCE [LARGE SCALE GENOMIC DNA]</scope>
    <source>
        <strain evidence="15 16">Py-F3</strain>
    </source>
</reference>